<dbReference type="PROSITE" id="PS51360">
    <property type="entry name" value="PLUS3"/>
    <property type="match status" value="1"/>
</dbReference>
<evidence type="ECO:0000256" key="3">
    <source>
        <dbReference type="ARBA" id="ARBA00023163"/>
    </source>
</evidence>
<dbReference type="AlphaFoldDB" id="A0A074Z0R1"/>
<keyword evidence="9" id="KW-1185">Reference proteome</keyword>
<dbReference type="HOGENOM" id="CLU_019525_0_0_1"/>
<dbReference type="OMA" id="ISGCYAR"/>
<dbReference type="OrthoDB" id="166375at2759"/>
<evidence type="ECO:0000313" key="9">
    <source>
        <dbReference type="Proteomes" id="UP000030641"/>
    </source>
</evidence>
<dbReference type="SMART" id="SM00719">
    <property type="entry name" value="Plus3"/>
    <property type="match status" value="1"/>
</dbReference>
<feature type="coiled-coil region" evidence="5">
    <location>
        <begin position="479"/>
        <end position="509"/>
    </location>
</feature>
<dbReference type="GeneID" id="25367224"/>
<feature type="region of interest" description="Disordered" evidence="6">
    <location>
        <begin position="159"/>
        <end position="260"/>
    </location>
</feature>
<keyword evidence="4" id="KW-0539">Nucleus</keyword>
<dbReference type="GO" id="GO:1990269">
    <property type="term" value="F:RNA polymerase II C-terminal domain phosphoserine binding"/>
    <property type="evidence" value="ECO:0007669"/>
    <property type="project" value="TreeGrafter"/>
</dbReference>
<dbReference type="FunCoup" id="A0A074Z0R1">
    <property type="interactions" value="326"/>
</dbReference>
<feature type="domain" description="Plus3" evidence="7">
    <location>
        <begin position="260"/>
        <end position="397"/>
    </location>
</feature>
<evidence type="ECO:0000256" key="5">
    <source>
        <dbReference type="SAM" id="Coils"/>
    </source>
</evidence>
<proteinExistence type="predicted"/>
<name>A0A074Z0R1_AURSE</name>
<dbReference type="SUPFAM" id="SSF159042">
    <property type="entry name" value="Plus3-like"/>
    <property type="match status" value="1"/>
</dbReference>
<dbReference type="RefSeq" id="XP_013341163.1">
    <property type="nucleotide sequence ID" value="XM_013485709.1"/>
</dbReference>
<dbReference type="FunFam" id="3.90.70.200:FF:000005">
    <property type="entry name" value="Related to Pol II transcription elongation factor"/>
    <property type="match status" value="1"/>
</dbReference>
<evidence type="ECO:0000256" key="6">
    <source>
        <dbReference type="SAM" id="MobiDB-lite"/>
    </source>
</evidence>
<gene>
    <name evidence="8" type="ORF">AUEXF2481DRAFT_42763</name>
</gene>
<sequence length="600" mass="65989">MSDNELDAELLALAGDDSSDDERTDNRAAQRSSPFEHAALSSEPDRSPPRRGLAQKPKSRSSAAAPRRRRKDDSEEEGEASPASSPRSLGSAAMDESDSEDGVDFDQAPPLYPIEGKFKSEEDRKNVMAMTEIDREETLADRAAEVERRVQDLQLKKILQQRKREQAGADKKKRKAAAADLDDEDQRKSSRPKVKATSGPLEAYKREREMKGQQRNREDDRRRDRSPSRDHVDSDRDADGDSEVEWDEKPRAAASSEEAPATLRDFERARIGRTNFARVCFYPTFDSSVRNCYARVSIGVNRDTGAPQYRMAQIKGFTSGKPYQMEGLNGKPFVTDQYAVVAHGKAEKEWPFVACSDSSFTETEFERFKAALSTDSLRLPSRKALVAKLDDIHSLLEYQWTDEDIQRKINRTNALQSKFANYGREKIEKRREEAASRGDDTTVAKCDAELAALSSGGGAAAAKAAAQAGGANGAKATGKLAQQERLAALNRANRKANTEDIRKAQLAEKRVLQKAREEAAAKARSAAEAAKAKSLAVPDDLFGDVSDISRSGTPANGAVSAGNSTPIENKLKKTTLGAFKKKPKDEDIIADMDLGIDIDI</sequence>
<feature type="compositionally biased region" description="Acidic residues" evidence="6">
    <location>
        <begin position="95"/>
        <end position="104"/>
    </location>
</feature>
<dbReference type="STRING" id="1043005.A0A074Z0R1"/>
<evidence type="ECO:0000259" key="7">
    <source>
        <dbReference type="PROSITE" id="PS51360"/>
    </source>
</evidence>
<dbReference type="Pfam" id="PF03126">
    <property type="entry name" value="Plus-3"/>
    <property type="match status" value="1"/>
</dbReference>
<dbReference type="EMBL" id="KL584769">
    <property type="protein sequence ID" value="KEQ92666.1"/>
    <property type="molecule type" value="Genomic_DNA"/>
</dbReference>
<keyword evidence="2" id="KW-0805">Transcription regulation</keyword>
<evidence type="ECO:0000256" key="1">
    <source>
        <dbReference type="ARBA" id="ARBA00004123"/>
    </source>
</evidence>
<dbReference type="InterPro" id="IPR036128">
    <property type="entry name" value="Plus3-like_sf"/>
</dbReference>
<dbReference type="PANTHER" id="PTHR13115:SF8">
    <property type="entry name" value="RNA POLYMERASE-ASSOCIATED PROTEIN RTF1 HOMOLOG"/>
    <property type="match status" value="1"/>
</dbReference>
<dbReference type="PANTHER" id="PTHR13115">
    <property type="entry name" value="RNA POLYMERASE-ASSOCIATED PROTEIN RTF1 HOMOLOG"/>
    <property type="match status" value="1"/>
</dbReference>
<dbReference type="Gene3D" id="3.90.70.200">
    <property type="entry name" value="Plus-3 domain"/>
    <property type="match status" value="1"/>
</dbReference>
<accession>A0A074Z0R1</accession>
<reference evidence="8 9" key="1">
    <citation type="journal article" date="2014" name="BMC Genomics">
        <title>Genome sequencing of four Aureobasidium pullulans varieties: biotechnological potential, stress tolerance, and description of new species.</title>
        <authorList>
            <person name="Gostin Ar C."/>
            <person name="Ohm R.A."/>
            <person name="Kogej T."/>
            <person name="Sonjak S."/>
            <person name="Turk M."/>
            <person name="Zajc J."/>
            <person name="Zalar P."/>
            <person name="Grube M."/>
            <person name="Sun H."/>
            <person name="Han J."/>
            <person name="Sharma A."/>
            <person name="Chiniquy J."/>
            <person name="Ngan C.Y."/>
            <person name="Lipzen A."/>
            <person name="Barry K."/>
            <person name="Grigoriev I.V."/>
            <person name="Gunde-Cimerman N."/>
        </authorList>
    </citation>
    <scope>NUCLEOTIDE SEQUENCE [LARGE SCALE GENOMIC DNA]</scope>
    <source>
        <strain evidence="8 9">EXF-2481</strain>
    </source>
</reference>
<comment type="subcellular location">
    <subcellularLocation>
        <location evidence="1">Nucleus</location>
    </subcellularLocation>
</comment>
<organism evidence="8 9">
    <name type="scientific">Aureobasidium subglaciale (strain EXF-2481)</name>
    <name type="common">Aureobasidium pullulans var. subglaciale</name>
    <dbReference type="NCBI Taxonomy" id="1043005"/>
    <lineage>
        <taxon>Eukaryota</taxon>
        <taxon>Fungi</taxon>
        <taxon>Dikarya</taxon>
        <taxon>Ascomycota</taxon>
        <taxon>Pezizomycotina</taxon>
        <taxon>Dothideomycetes</taxon>
        <taxon>Dothideomycetidae</taxon>
        <taxon>Dothideales</taxon>
        <taxon>Saccotheciaceae</taxon>
        <taxon>Aureobasidium</taxon>
    </lineage>
</organism>
<feature type="region of interest" description="Disordered" evidence="6">
    <location>
        <begin position="1"/>
        <end position="124"/>
    </location>
</feature>
<evidence type="ECO:0000256" key="4">
    <source>
        <dbReference type="ARBA" id="ARBA00023242"/>
    </source>
</evidence>
<protein>
    <recommendedName>
        <fullName evidence="7">Plus3 domain-containing protein</fullName>
    </recommendedName>
</protein>
<feature type="compositionally biased region" description="Basic and acidic residues" evidence="6">
    <location>
        <begin position="203"/>
        <end position="239"/>
    </location>
</feature>
<evidence type="ECO:0000313" key="8">
    <source>
        <dbReference type="EMBL" id="KEQ92666.1"/>
    </source>
</evidence>
<dbReference type="InParanoid" id="A0A074Z0R1"/>
<keyword evidence="3" id="KW-0804">Transcription</keyword>
<keyword evidence="5" id="KW-0175">Coiled coil</keyword>
<dbReference type="InterPro" id="IPR004343">
    <property type="entry name" value="Plus-3_dom"/>
</dbReference>
<dbReference type="GO" id="GO:0016593">
    <property type="term" value="C:Cdc73/Paf1 complex"/>
    <property type="evidence" value="ECO:0007669"/>
    <property type="project" value="TreeGrafter"/>
</dbReference>
<evidence type="ECO:0000256" key="2">
    <source>
        <dbReference type="ARBA" id="ARBA00023015"/>
    </source>
</evidence>
<dbReference type="GO" id="GO:0003677">
    <property type="term" value="F:DNA binding"/>
    <property type="evidence" value="ECO:0007669"/>
    <property type="project" value="InterPro"/>
</dbReference>
<dbReference type="Proteomes" id="UP000030641">
    <property type="component" value="Unassembled WGS sequence"/>
</dbReference>